<name>A0ACB8SFH9_9AGAM</name>
<protein>
    <submittedName>
        <fullName evidence="1">Uncharacterized protein</fullName>
    </submittedName>
</protein>
<sequence length="179" mass="19770">MPPSRASPAERRLSPPASTNSITQPTVPLHIPVTQDNFEALKQQIADMHDQLAQVSAATITGARSQIPRPPRGTAGDGFNLQHEMGLDGDRAKYKAIRNIRRCIVAGRLDTSLKWRDQDKQKLGRLFSRLAVTILTCRASHDWATEEFVKSMLKNKRNYAARTGINQKAAELSAAGDDI</sequence>
<proteinExistence type="predicted"/>
<dbReference type="EMBL" id="MU277310">
    <property type="protein sequence ID" value="KAI0055124.1"/>
    <property type="molecule type" value="Genomic_DNA"/>
</dbReference>
<organism evidence="1 2">
    <name type="scientific">Artomyces pyxidatus</name>
    <dbReference type="NCBI Taxonomy" id="48021"/>
    <lineage>
        <taxon>Eukaryota</taxon>
        <taxon>Fungi</taxon>
        <taxon>Dikarya</taxon>
        <taxon>Basidiomycota</taxon>
        <taxon>Agaricomycotina</taxon>
        <taxon>Agaricomycetes</taxon>
        <taxon>Russulales</taxon>
        <taxon>Auriscalpiaceae</taxon>
        <taxon>Artomyces</taxon>
    </lineage>
</organism>
<keyword evidence="2" id="KW-1185">Reference proteome</keyword>
<evidence type="ECO:0000313" key="2">
    <source>
        <dbReference type="Proteomes" id="UP000814140"/>
    </source>
</evidence>
<evidence type="ECO:0000313" key="1">
    <source>
        <dbReference type="EMBL" id="KAI0055124.1"/>
    </source>
</evidence>
<dbReference type="Proteomes" id="UP000814140">
    <property type="component" value="Unassembled WGS sequence"/>
</dbReference>
<accession>A0ACB8SFH9</accession>
<comment type="caution">
    <text evidence="1">The sequence shown here is derived from an EMBL/GenBank/DDBJ whole genome shotgun (WGS) entry which is preliminary data.</text>
</comment>
<gene>
    <name evidence="1" type="ORF">BV25DRAFT_1922085</name>
</gene>
<reference evidence="1" key="1">
    <citation type="submission" date="2021-03" db="EMBL/GenBank/DDBJ databases">
        <authorList>
            <consortium name="DOE Joint Genome Institute"/>
            <person name="Ahrendt S."/>
            <person name="Looney B.P."/>
            <person name="Miyauchi S."/>
            <person name="Morin E."/>
            <person name="Drula E."/>
            <person name="Courty P.E."/>
            <person name="Chicoki N."/>
            <person name="Fauchery L."/>
            <person name="Kohler A."/>
            <person name="Kuo A."/>
            <person name="Labutti K."/>
            <person name="Pangilinan J."/>
            <person name="Lipzen A."/>
            <person name="Riley R."/>
            <person name="Andreopoulos W."/>
            <person name="He G."/>
            <person name="Johnson J."/>
            <person name="Barry K.W."/>
            <person name="Grigoriev I.V."/>
            <person name="Nagy L."/>
            <person name="Hibbett D."/>
            <person name="Henrissat B."/>
            <person name="Matheny P.B."/>
            <person name="Labbe J."/>
            <person name="Martin F."/>
        </authorList>
    </citation>
    <scope>NUCLEOTIDE SEQUENCE</scope>
    <source>
        <strain evidence="1">HHB10654</strain>
    </source>
</reference>
<reference evidence="1" key="2">
    <citation type="journal article" date="2022" name="New Phytol.">
        <title>Evolutionary transition to the ectomycorrhizal habit in the genomes of a hyperdiverse lineage of mushroom-forming fungi.</title>
        <authorList>
            <person name="Looney B."/>
            <person name="Miyauchi S."/>
            <person name="Morin E."/>
            <person name="Drula E."/>
            <person name="Courty P.E."/>
            <person name="Kohler A."/>
            <person name="Kuo A."/>
            <person name="LaButti K."/>
            <person name="Pangilinan J."/>
            <person name="Lipzen A."/>
            <person name="Riley R."/>
            <person name="Andreopoulos W."/>
            <person name="He G."/>
            <person name="Johnson J."/>
            <person name="Nolan M."/>
            <person name="Tritt A."/>
            <person name="Barry K.W."/>
            <person name="Grigoriev I.V."/>
            <person name="Nagy L.G."/>
            <person name="Hibbett D."/>
            <person name="Henrissat B."/>
            <person name="Matheny P.B."/>
            <person name="Labbe J."/>
            <person name="Martin F.M."/>
        </authorList>
    </citation>
    <scope>NUCLEOTIDE SEQUENCE</scope>
    <source>
        <strain evidence="1">HHB10654</strain>
    </source>
</reference>